<accession>X1DG13</accession>
<reference evidence="1" key="1">
    <citation type="journal article" date="2014" name="Front. Microbiol.">
        <title>High frequency of phylogenetically diverse reductive dehalogenase-homologous genes in deep subseafloor sedimentary metagenomes.</title>
        <authorList>
            <person name="Kawai M."/>
            <person name="Futagami T."/>
            <person name="Toyoda A."/>
            <person name="Takaki Y."/>
            <person name="Nishi S."/>
            <person name="Hori S."/>
            <person name="Arai W."/>
            <person name="Tsubouchi T."/>
            <person name="Morono Y."/>
            <person name="Uchiyama I."/>
            <person name="Ito T."/>
            <person name="Fujiyama A."/>
            <person name="Inagaki F."/>
            <person name="Takami H."/>
        </authorList>
    </citation>
    <scope>NUCLEOTIDE SEQUENCE</scope>
    <source>
        <strain evidence="1">Expedition CK06-06</strain>
    </source>
</reference>
<dbReference type="EMBL" id="BART01027626">
    <property type="protein sequence ID" value="GAG95366.1"/>
    <property type="molecule type" value="Genomic_DNA"/>
</dbReference>
<dbReference type="AlphaFoldDB" id="X1DG13"/>
<feature type="non-terminal residue" evidence="1">
    <location>
        <position position="214"/>
    </location>
</feature>
<gene>
    <name evidence="1" type="ORF">S01H4_48935</name>
</gene>
<proteinExistence type="predicted"/>
<protein>
    <submittedName>
        <fullName evidence="1">Uncharacterized protein</fullName>
    </submittedName>
</protein>
<sequence>MKKTNRHILVGITSLILICPFLIPIAKAQEWTYDGADTPIIPDFSVYPSEKYFYNVSAPGMDNITIIFDIVKGNITDPGPGNGTGVWGDMWLWNTTSGEKELNTVDMLIGYWNGTIFLSQNFPITIPVENNGIVSLPILSNISAYYESMLLSMNLEHKQVFPNIYSMAFWNTTDNDAYFHANYTDDGIMINFETYLLPSVGNLTLYSQPAQLPP</sequence>
<evidence type="ECO:0000313" key="1">
    <source>
        <dbReference type="EMBL" id="GAG95366.1"/>
    </source>
</evidence>
<comment type="caution">
    <text evidence="1">The sequence shown here is derived from an EMBL/GenBank/DDBJ whole genome shotgun (WGS) entry which is preliminary data.</text>
</comment>
<organism evidence="1">
    <name type="scientific">marine sediment metagenome</name>
    <dbReference type="NCBI Taxonomy" id="412755"/>
    <lineage>
        <taxon>unclassified sequences</taxon>
        <taxon>metagenomes</taxon>
        <taxon>ecological metagenomes</taxon>
    </lineage>
</organism>
<name>X1DG13_9ZZZZ</name>